<dbReference type="GO" id="GO:0005524">
    <property type="term" value="F:ATP binding"/>
    <property type="evidence" value="ECO:0007669"/>
    <property type="project" value="UniProtKB-KW"/>
</dbReference>
<gene>
    <name evidence="4" type="ORF">I858_011425</name>
</gene>
<keyword evidence="1" id="KW-0547">Nucleotide-binding</keyword>
<dbReference type="STRING" id="1302659.I858_011425"/>
<dbReference type="KEGG" id="pll:I858_011425"/>
<evidence type="ECO:0000256" key="1">
    <source>
        <dbReference type="ARBA" id="ARBA00022741"/>
    </source>
</evidence>
<sequence>MILELERVTRRRDEKLLLDGVDWQIQEGEHWVLYGLNGAGKTSLLNLINGYFFPTQGKATVLGMEFGKTYLAEKLRSQIGFVSALIQQKLPATDNAYEVVLSGAFASFGLHQETTAELDQKGIHILRELGCLEYANRHYHSLSQGEKQRVLIGRALMADPKLLILDEPTAGLDFIAREELLESIATIAKKAHSPTIIYVTHHIEEILPEFNKTLLLKAGRVFASGDTEKLVTSKQLTAFFELPVNVTWKEGRPLLSKIRSEKE</sequence>
<dbReference type="PROSITE" id="PS00211">
    <property type="entry name" value="ABC_TRANSPORTER_1"/>
    <property type="match status" value="1"/>
</dbReference>
<evidence type="ECO:0000313" key="4">
    <source>
        <dbReference type="EMBL" id="ANU27595.1"/>
    </source>
</evidence>
<dbReference type="InterPro" id="IPR017871">
    <property type="entry name" value="ABC_transporter-like_CS"/>
</dbReference>
<dbReference type="Pfam" id="PF00005">
    <property type="entry name" value="ABC_tran"/>
    <property type="match status" value="1"/>
</dbReference>
<keyword evidence="5" id="KW-1185">Reference proteome</keyword>
<dbReference type="InterPro" id="IPR003439">
    <property type="entry name" value="ABC_transporter-like_ATP-bd"/>
</dbReference>
<feature type="domain" description="ABC transporter" evidence="3">
    <location>
        <begin position="3"/>
        <end position="243"/>
    </location>
</feature>
<dbReference type="AlphaFoldDB" id="A0A1B1S329"/>
<evidence type="ECO:0000313" key="5">
    <source>
        <dbReference type="Proteomes" id="UP000053354"/>
    </source>
</evidence>
<dbReference type="InterPro" id="IPR003593">
    <property type="entry name" value="AAA+_ATPase"/>
</dbReference>
<keyword evidence="2 4" id="KW-0067">ATP-binding</keyword>
<name>A0A1B1S329_9BACL</name>
<dbReference type="SMART" id="SM00382">
    <property type="entry name" value="AAA"/>
    <property type="match status" value="1"/>
</dbReference>
<dbReference type="PANTHER" id="PTHR43158:SF2">
    <property type="entry name" value="SKFA PEPTIDE EXPORT ATP-BINDING PROTEIN SKFE"/>
    <property type="match status" value="1"/>
</dbReference>
<evidence type="ECO:0000259" key="3">
    <source>
        <dbReference type="PROSITE" id="PS50893"/>
    </source>
</evidence>
<reference evidence="4" key="1">
    <citation type="submission" date="2016-10" db="EMBL/GenBank/DDBJ databases">
        <authorList>
            <person name="See-Too W.S."/>
        </authorList>
    </citation>
    <scope>NUCLEOTIDE SEQUENCE</scope>
    <source>
        <strain evidence="4">L10.15</strain>
    </source>
</reference>
<dbReference type="Gene3D" id="3.40.50.300">
    <property type="entry name" value="P-loop containing nucleotide triphosphate hydrolases"/>
    <property type="match status" value="1"/>
</dbReference>
<dbReference type="PANTHER" id="PTHR43158">
    <property type="entry name" value="SKFA PEPTIDE EXPORT ATP-BINDING PROTEIN SKFE"/>
    <property type="match status" value="1"/>
</dbReference>
<accession>A0A1B1S329</accession>
<evidence type="ECO:0000256" key="2">
    <source>
        <dbReference type="ARBA" id="ARBA00022840"/>
    </source>
</evidence>
<dbReference type="InterPro" id="IPR027417">
    <property type="entry name" value="P-loop_NTPase"/>
</dbReference>
<dbReference type="Proteomes" id="UP000053354">
    <property type="component" value="Chromosome"/>
</dbReference>
<dbReference type="EMBL" id="CP016540">
    <property type="protein sequence ID" value="ANU27595.1"/>
    <property type="molecule type" value="Genomic_DNA"/>
</dbReference>
<dbReference type="PROSITE" id="PS50893">
    <property type="entry name" value="ABC_TRANSPORTER_2"/>
    <property type="match status" value="1"/>
</dbReference>
<organism evidence="4 5">
    <name type="scientific">Planococcus versutus</name>
    <dbReference type="NCBI Taxonomy" id="1302659"/>
    <lineage>
        <taxon>Bacteria</taxon>
        <taxon>Bacillati</taxon>
        <taxon>Bacillota</taxon>
        <taxon>Bacilli</taxon>
        <taxon>Bacillales</taxon>
        <taxon>Caryophanaceae</taxon>
        <taxon>Planococcus</taxon>
    </lineage>
</organism>
<proteinExistence type="predicted"/>
<dbReference type="RefSeq" id="WP_049694767.1">
    <property type="nucleotide sequence ID" value="NZ_CP016540.2"/>
</dbReference>
<protein>
    <submittedName>
        <fullName evidence="4">Molybdenum ABC transporter ATP-binding protein</fullName>
    </submittedName>
</protein>
<dbReference type="SUPFAM" id="SSF52540">
    <property type="entry name" value="P-loop containing nucleoside triphosphate hydrolases"/>
    <property type="match status" value="1"/>
</dbReference>
<dbReference type="GO" id="GO:0016887">
    <property type="term" value="F:ATP hydrolysis activity"/>
    <property type="evidence" value="ECO:0007669"/>
    <property type="project" value="InterPro"/>
</dbReference>